<gene>
    <name evidence="2" type="ORF">Fcan01_15662</name>
</gene>
<name>A0A226DY06_FOLCA</name>
<dbReference type="Proteomes" id="UP000198287">
    <property type="component" value="Unassembled WGS sequence"/>
</dbReference>
<accession>A0A226DY06</accession>
<comment type="caution">
    <text evidence="2">The sequence shown here is derived from an EMBL/GenBank/DDBJ whole genome shotgun (WGS) entry which is preliminary data.</text>
</comment>
<keyword evidence="3" id="KW-1185">Reference proteome</keyword>
<keyword evidence="1" id="KW-0732">Signal</keyword>
<sequence length="123" mass="12680">MAKIIFLTLVIAMVAVPCNSQLGGYCLLPCDWQPPPVLSACNPSPTAIQAKCSCKMYSGSEAICTSGTVCDFFRGCPAWAPPCPIGTLAGQMCICGAPSINQATLHCGTGQTCTTTGGLNQCK</sequence>
<reference evidence="2 3" key="1">
    <citation type="submission" date="2015-12" db="EMBL/GenBank/DDBJ databases">
        <title>The genome of Folsomia candida.</title>
        <authorList>
            <person name="Faddeeva A."/>
            <person name="Derks M.F."/>
            <person name="Anvar Y."/>
            <person name="Smit S."/>
            <person name="Van Straalen N."/>
            <person name="Roelofs D."/>
        </authorList>
    </citation>
    <scope>NUCLEOTIDE SEQUENCE [LARGE SCALE GENOMIC DNA]</scope>
    <source>
        <strain evidence="2 3">VU population</strain>
        <tissue evidence="2">Whole body</tissue>
    </source>
</reference>
<proteinExistence type="predicted"/>
<feature type="chain" id="PRO_5012013892" evidence="1">
    <location>
        <begin position="21"/>
        <end position="123"/>
    </location>
</feature>
<evidence type="ECO:0000313" key="3">
    <source>
        <dbReference type="Proteomes" id="UP000198287"/>
    </source>
</evidence>
<organism evidence="2 3">
    <name type="scientific">Folsomia candida</name>
    <name type="common">Springtail</name>
    <dbReference type="NCBI Taxonomy" id="158441"/>
    <lineage>
        <taxon>Eukaryota</taxon>
        <taxon>Metazoa</taxon>
        <taxon>Ecdysozoa</taxon>
        <taxon>Arthropoda</taxon>
        <taxon>Hexapoda</taxon>
        <taxon>Collembola</taxon>
        <taxon>Entomobryomorpha</taxon>
        <taxon>Isotomoidea</taxon>
        <taxon>Isotomidae</taxon>
        <taxon>Proisotominae</taxon>
        <taxon>Folsomia</taxon>
    </lineage>
</organism>
<evidence type="ECO:0000256" key="1">
    <source>
        <dbReference type="SAM" id="SignalP"/>
    </source>
</evidence>
<evidence type="ECO:0000313" key="2">
    <source>
        <dbReference type="EMBL" id="OXA49587.1"/>
    </source>
</evidence>
<protein>
    <submittedName>
        <fullName evidence="2">Uncharacterized protein</fullName>
    </submittedName>
</protein>
<dbReference type="EMBL" id="LNIX01000010">
    <property type="protein sequence ID" value="OXA49587.1"/>
    <property type="molecule type" value="Genomic_DNA"/>
</dbReference>
<dbReference type="AlphaFoldDB" id="A0A226DY06"/>
<feature type="signal peptide" evidence="1">
    <location>
        <begin position="1"/>
        <end position="20"/>
    </location>
</feature>